<evidence type="ECO:0000313" key="4">
    <source>
        <dbReference type="Proteomes" id="UP000248714"/>
    </source>
</evidence>
<comment type="caution">
    <text evidence="1">The sequence shown here is derived from an EMBL/GenBank/DDBJ whole genome shotgun (WGS) entry which is preliminary data.</text>
</comment>
<proteinExistence type="predicted"/>
<accession>A0A316I103</accession>
<dbReference type="SUPFAM" id="SSF69118">
    <property type="entry name" value="AhpD-like"/>
    <property type="match status" value="1"/>
</dbReference>
<dbReference type="EMBL" id="QLTT01000001">
    <property type="protein sequence ID" value="RAS70152.1"/>
    <property type="molecule type" value="Genomic_DNA"/>
</dbReference>
<dbReference type="Proteomes" id="UP000248714">
    <property type="component" value="Unassembled WGS sequence"/>
</dbReference>
<dbReference type="EMBL" id="QGHB01000004">
    <property type="protein sequence ID" value="PWK87141.1"/>
    <property type="molecule type" value="Genomic_DNA"/>
</dbReference>
<gene>
    <name evidence="2" type="ORF">C8D87_101452</name>
    <name evidence="1" type="ORF">C8D88_104302</name>
</gene>
<dbReference type="OrthoDB" id="3700021at2"/>
<evidence type="ECO:0000313" key="1">
    <source>
        <dbReference type="EMBL" id="PWK87141.1"/>
    </source>
</evidence>
<dbReference type="InterPro" id="IPR029032">
    <property type="entry name" value="AhpD-like"/>
</dbReference>
<evidence type="ECO:0000313" key="2">
    <source>
        <dbReference type="EMBL" id="RAS70152.1"/>
    </source>
</evidence>
<evidence type="ECO:0000313" key="3">
    <source>
        <dbReference type="Proteomes" id="UP000246005"/>
    </source>
</evidence>
<sequence length="97" mass="9872">MDDPGGRLAALRAAVLGGPGATDRDLRRAAASGAAPGVWSGYVRSVREASYRVSEEDIAVLKAGGIGEEEIFEVTVAAAVGAAFDRLEAGLRAVAES</sequence>
<dbReference type="AlphaFoldDB" id="A0A316I103"/>
<reference evidence="1 3" key="1">
    <citation type="submission" date="2018-05" db="EMBL/GenBank/DDBJ databases">
        <title>Genomic Encyclopedia of Type Strains, Phase IV (KMG-IV): sequencing the most valuable type-strain genomes for metagenomic binning, comparative biology and taxonomic classification.</title>
        <authorList>
            <person name="Goeker M."/>
        </authorList>
    </citation>
    <scope>NUCLEOTIDE SEQUENCE [LARGE SCALE GENOMIC DNA]</scope>
    <source>
        <strain evidence="2 4">DSM 45479</strain>
        <strain evidence="1 3">DSM 45480</strain>
    </source>
</reference>
<protein>
    <submittedName>
        <fullName evidence="1">Uncharacterized protein</fullName>
    </submittedName>
</protein>
<dbReference type="RefSeq" id="WP_109636751.1">
    <property type="nucleotide sequence ID" value="NZ_QGHB01000004.1"/>
</dbReference>
<keyword evidence="4" id="KW-1185">Reference proteome</keyword>
<dbReference type="Gene3D" id="1.20.1290.10">
    <property type="entry name" value="AhpD-like"/>
    <property type="match status" value="1"/>
</dbReference>
<dbReference type="Proteomes" id="UP000246005">
    <property type="component" value="Unassembled WGS sequence"/>
</dbReference>
<name>A0A316I103_9PSEU</name>
<organism evidence="1 3">
    <name type="scientific">Lentzea atacamensis</name>
    <dbReference type="NCBI Taxonomy" id="531938"/>
    <lineage>
        <taxon>Bacteria</taxon>
        <taxon>Bacillati</taxon>
        <taxon>Actinomycetota</taxon>
        <taxon>Actinomycetes</taxon>
        <taxon>Pseudonocardiales</taxon>
        <taxon>Pseudonocardiaceae</taxon>
        <taxon>Lentzea</taxon>
    </lineage>
</organism>